<feature type="signal peptide" evidence="1">
    <location>
        <begin position="1"/>
        <end position="24"/>
    </location>
</feature>
<proteinExistence type="predicted"/>
<reference evidence="4" key="2">
    <citation type="journal article" date="2021" name="Int. J. Syst. Evol. Microbiol.">
        <title>Bradyrhizobium septentrionale sp. nov. (sv. septentrionale) and Bradyrhizobium quebecense sp. nov. (sv. septentrionale) associated with legumes native to Canada possess rearranged symbiosis genes and numerous insertion sequences.</title>
        <authorList>
            <person name="Bromfield E.S.P."/>
            <person name="Cloutier S."/>
        </authorList>
    </citation>
    <scope>NUCLEOTIDE SEQUENCE</scope>
    <source>
        <strain evidence="4">5S5</strain>
    </source>
</reference>
<accession>A0A974A2X6</accession>
<dbReference type="InterPro" id="IPR006680">
    <property type="entry name" value="Amidohydro-rel"/>
</dbReference>
<gene>
    <name evidence="3" type="ORF">HAP48_027325</name>
    <name evidence="4" type="ORF">WDK88_19255</name>
</gene>
<dbReference type="InterPro" id="IPR051781">
    <property type="entry name" value="Metallo-dep_Hydrolase"/>
</dbReference>
<dbReference type="GO" id="GO:0016810">
    <property type="term" value="F:hydrolase activity, acting on carbon-nitrogen (but not peptide) bonds"/>
    <property type="evidence" value="ECO:0007669"/>
    <property type="project" value="InterPro"/>
</dbReference>
<dbReference type="InterPro" id="IPR011059">
    <property type="entry name" value="Metal-dep_hydrolase_composite"/>
</dbReference>
<dbReference type="RefSeq" id="WP_166205897.1">
    <property type="nucleotide sequence ID" value="NZ_CP088285.1"/>
</dbReference>
<dbReference type="SUPFAM" id="SSF51338">
    <property type="entry name" value="Composite domain of metallo-dependent hydrolases"/>
    <property type="match status" value="1"/>
</dbReference>
<evidence type="ECO:0000313" key="4">
    <source>
        <dbReference type="EMBL" id="WXC83562.1"/>
    </source>
</evidence>
<dbReference type="SUPFAM" id="SSF51556">
    <property type="entry name" value="Metallo-dependent hydrolases"/>
    <property type="match status" value="1"/>
</dbReference>
<evidence type="ECO:0000313" key="3">
    <source>
        <dbReference type="EMBL" id="NVI46605.1"/>
    </source>
</evidence>
<keyword evidence="5" id="KW-1185">Reference proteome</keyword>
<evidence type="ECO:0000313" key="5">
    <source>
        <dbReference type="Proteomes" id="UP001432046"/>
    </source>
</evidence>
<dbReference type="EMBL" id="CP147711">
    <property type="protein sequence ID" value="WXC83562.1"/>
    <property type="molecule type" value="Genomic_DNA"/>
</dbReference>
<dbReference type="Gene3D" id="3.20.20.140">
    <property type="entry name" value="Metal-dependent hydrolases"/>
    <property type="match status" value="1"/>
</dbReference>
<dbReference type="Proteomes" id="UP001432046">
    <property type="component" value="Chromosome"/>
</dbReference>
<organism evidence="3">
    <name type="scientific">Bradyrhizobium septentrionale</name>
    <dbReference type="NCBI Taxonomy" id="1404411"/>
    <lineage>
        <taxon>Bacteria</taxon>
        <taxon>Pseudomonadati</taxon>
        <taxon>Pseudomonadota</taxon>
        <taxon>Alphaproteobacteria</taxon>
        <taxon>Hyphomicrobiales</taxon>
        <taxon>Nitrobacteraceae</taxon>
        <taxon>Bradyrhizobium</taxon>
    </lineage>
</organism>
<keyword evidence="1" id="KW-0732">Signal</keyword>
<dbReference type="EMBL" id="JAAOLE020000001">
    <property type="protein sequence ID" value="NVI46605.1"/>
    <property type="molecule type" value="Genomic_DNA"/>
</dbReference>
<dbReference type="Pfam" id="PF01979">
    <property type="entry name" value="Amidohydro_1"/>
    <property type="match status" value="1"/>
</dbReference>
<name>A0A974A2X6_9BRAD</name>
<feature type="domain" description="Amidohydrolase-related" evidence="2">
    <location>
        <begin position="79"/>
        <end position="399"/>
    </location>
</feature>
<dbReference type="InterPro" id="IPR032466">
    <property type="entry name" value="Metal_Hydrolase"/>
</dbReference>
<evidence type="ECO:0000259" key="2">
    <source>
        <dbReference type="Pfam" id="PF01979"/>
    </source>
</evidence>
<feature type="chain" id="PRO_5037179455" evidence="1">
    <location>
        <begin position="25"/>
        <end position="404"/>
    </location>
</feature>
<reference evidence="4" key="3">
    <citation type="submission" date="2024-03" db="EMBL/GenBank/DDBJ databases">
        <authorList>
            <person name="Bromfield E.S.P."/>
            <person name="Cloutier S."/>
        </authorList>
    </citation>
    <scope>NUCLEOTIDE SEQUENCE</scope>
    <source>
        <strain evidence="4">5S5</strain>
    </source>
</reference>
<dbReference type="Gene3D" id="2.30.40.10">
    <property type="entry name" value="Urease, subunit C, domain 1"/>
    <property type="match status" value="1"/>
</dbReference>
<dbReference type="AlphaFoldDB" id="A0A974A2X6"/>
<protein>
    <submittedName>
        <fullName evidence="3">Amidohydrolase family protein</fullName>
    </submittedName>
</protein>
<reference evidence="3" key="1">
    <citation type="submission" date="2020-06" db="EMBL/GenBank/DDBJ databases">
        <title>Whole Genome Sequence of Bradyrhizobium sp. Strain 1S1.</title>
        <authorList>
            <person name="Bromfield E.S.P."/>
            <person name="Cloutier S."/>
        </authorList>
    </citation>
    <scope>NUCLEOTIDE SEQUENCE [LARGE SCALE GENOMIC DNA]</scope>
    <source>
        <strain evidence="3">1S1</strain>
    </source>
</reference>
<dbReference type="PANTHER" id="PTHR43135">
    <property type="entry name" value="ALPHA-D-RIBOSE 1-METHYLPHOSPHONATE 5-TRIPHOSPHATE DIPHOSPHATASE"/>
    <property type="match status" value="1"/>
</dbReference>
<evidence type="ECO:0000256" key="1">
    <source>
        <dbReference type="SAM" id="SignalP"/>
    </source>
</evidence>
<dbReference type="PANTHER" id="PTHR43135:SF3">
    <property type="entry name" value="ALPHA-D-RIBOSE 1-METHYLPHOSPHONATE 5-TRIPHOSPHATE DIPHOSPHATASE"/>
    <property type="match status" value="1"/>
</dbReference>
<sequence length="404" mass="42885">MIGTWLRVALVVVGSVLASVAVHAETVVLRGGSVYASPDAAALPDAVIVMTDGVISAVGKSGDVTLPSDSRVIDCTGKTIVAGFWNSHVHFTQNVWRGAGAAPAAALTQHMQEMLTRWGFTTVWDLGSDPRNTLPLRRRIAAGEVAGPNILLAGNVFPKGGHPVYLPPEIQLPEAATPEEAAKWARDWLAMGEDGIKLFTGAFMGDKPVVNMDPAIAKAAVDVAHAQGRPVFAHPQNKIGVETVIASDVDVLAHTTPSERAYSEDQLARFKAQGTALIPTLALFTTVVLDPGVTNRLVAATVNQLKQFSENGGTVLFGTDVGFTTQYDTTQEVELMHRALSERQVLASLTTNPARFFKAAKKGKVEQGFDADLVVLDGDPLSDVGNLAKVSTTIRAGHVIYQKP</sequence>